<dbReference type="PANTHER" id="PTHR48079:SF6">
    <property type="entry name" value="NAD(P)-BINDING DOMAIN-CONTAINING PROTEIN-RELATED"/>
    <property type="match status" value="1"/>
</dbReference>
<dbReference type="InterPro" id="IPR036291">
    <property type="entry name" value="NAD(P)-bd_dom_sf"/>
</dbReference>
<gene>
    <name evidence="2" type="ORF">DS745_02565</name>
</gene>
<keyword evidence="3" id="KW-1185">Reference proteome</keyword>
<dbReference type="InterPro" id="IPR051783">
    <property type="entry name" value="NAD(P)-dependent_oxidoreduct"/>
</dbReference>
<dbReference type="OrthoDB" id="112777at2"/>
<evidence type="ECO:0000259" key="1">
    <source>
        <dbReference type="Pfam" id="PF13460"/>
    </source>
</evidence>
<dbReference type="Proteomes" id="UP000290649">
    <property type="component" value="Unassembled WGS sequence"/>
</dbReference>
<dbReference type="Pfam" id="PF13460">
    <property type="entry name" value="NAD_binding_10"/>
    <property type="match status" value="1"/>
</dbReference>
<dbReference type="RefSeq" id="WP_129076634.1">
    <property type="nucleotide sequence ID" value="NZ_QOUX01000001.1"/>
</dbReference>
<dbReference type="SUPFAM" id="SSF51735">
    <property type="entry name" value="NAD(P)-binding Rossmann-fold domains"/>
    <property type="match status" value="1"/>
</dbReference>
<reference evidence="2 3" key="1">
    <citation type="journal article" date="2019" name="Int. J. Syst. Evol. Microbiol.">
        <title>Anaerobacillus alkaliphilus sp. nov., a novel alkaliphilic and moderately halophilic bacterium.</title>
        <authorList>
            <person name="Borsodi A.K."/>
            <person name="Aszalos J.M."/>
            <person name="Bihari P."/>
            <person name="Nagy I."/>
            <person name="Schumann P."/>
            <person name="Sproer C."/>
            <person name="Kovacs A.L."/>
            <person name="Boka K."/>
            <person name="Dobosy P."/>
            <person name="Ovari M."/>
            <person name="Szili-Kovacs T."/>
            <person name="Toth E."/>
        </authorList>
    </citation>
    <scope>NUCLEOTIDE SEQUENCE [LARGE SCALE GENOMIC DNA]</scope>
    <source>
        <strain evidence="2 3">B16-10</strain>
    </source>
</reference>
<comment type="caution">
    <text evidence="2">The sequence shown here is derived from an EMBL/GenBank/DDBJ whole genome shotgun (WGS) entry which is preliminary data.</text>
</comment>
<accession>A0A4Q0VYN3</accession>
<dbReference type="GO" id="GO:0004029">
    <property type="term" value="F:aldehyde dehydrogenase (NAD+) activity"/>
    <property type="evidence" value="ECO:0007669"/>
    <property type="project" value="TreeGrafter"/>
</dbReference>
<organism evidence="2 3">
    <name type="scientific">Anaerobacillus alkaliphilus</name>
    <dbReference type="NCBI Taxonomy" id="1548597"/>
    <lineage>
        <taxon>Bacteria</taxon>
        <taxon>Bacillati</taxon>
        <taxon>Bacillota</taxon>
        <taxon>Bacilli</taxon>
        <taxon>Bacillales</taxon>
        <taxon>Bacillaceae</taxon>
        <taxon>Anaerobacillus</taxon>
    </lineage>
</organism>
<dbReference type="GO" id="GO:0005737">
    <property type="term" value="C:cytoplasm"/>
    <property type="evidence" value="ECO:0007669"/>
    <property type="project" value="TreeGrafter"/>
</dbReference>
<dbReference type="EMBL" id="QOUX01000001">
    <property type="protein sequence ID" value="RXJ04286.1"/>
    <property type="molecule type" value="Genomic_DNA"/>
</dbReference>
<feature type="domain" description="NAD(P)-binding" evidence="1">
    <location>
        <begin position="8"/>
        <end position="157"/>
    </location>
</feature>
<evidence type="ECO:0000313" key="2">
    <source>
        <dbReference type="EMBL" id="RXJ04286.1"/>
    </source>
</evidence>
<dbReference type="Gene3D" id="3.40.50.720">
    <property type="entry name" value="NAD(P)-binding Rossmann-like Domain"/>
    <property type="match status" value="1"/>
</dbReference>
<dbReference type="InterPro" id="IPR016040">
    <property type="entry name" value="NAD(P)-bd_dom"/>
</dbReference>
<proteinExistence type="predicted"/>
<protein>
    <submittedName>
        <fullName evidence="2">SDR family NAD(P)-dependent oxidoreductase</fullName>
    </submittedName>
</protein>
<sequence length="313" mass="35098">MKKALVLGASGGIGYALVQELVSRGIEVIAFARGKEKLQGLYGSSDKVTIVTGNALEEEDVMRAASGVDVIFHSVSFPYQDWEHTHPKCVEIMIKAARINEAKIAFVDNVYAYGKQSGFVTERNEKHPHTKKGKLRLGMENTLKNSGIPTLIVHMPDVYGPNCGNTILHETLKNIEANKTANFVGPTNVAREYLFTLDGAKAMVELALRDEAYNQNWNIPASRPITGDELLTIFRDEFGYTRSLRTISKSMIRFMGVFQPFMKEMVEMMYLTEEPIVLSGEKYEAQVGLLPRTPYQDGLKTTLEWKEKQVLVK</sequence>
<evidence type="ECO:0000313" key="3">
    <source>
        <dbReference type="Proteomes" id="UP000290649"/>
    </source>
</evidence>
<dbReference type="AlphaFoldDB" id="A0A4Q0VYN3"/>
<name>A0A4Q0VYN3_9BACI</name>
<dbReference type="PANTHER" id="PTHR48079">
    <property type="entry name" value="PROTEIN YEEZ"/>
    <property type="match status" value="1"/>
</dbReference>